<proteinExistence type="predicted"/>
<dbReference type="PROSITE" id="PS51257">
    <property type="entry name" value="PROKAR_LIPOPROTEIN"/>
    <property type="match status" value="1"/>
</dbReference>
<dbReference type="AlphaFoldDB" id="A0A809R6Q3"/>
<feature type="signal peptide" evidence="1">
    <location>
        <begin position="1"/>
        <end position="17"/>
    </location>
</feature>
<gene>
    <name evidence="3" type="ORF">NPRO_07640</name>
</gene>
<keyword evidence="1" id="KW-0732">Signal</keyword>
<evidence type="ECO:0000256" key="1">
    <source>
        <dbReference type="SAM" id="SignalP"/>
    </source>
</evidence>
<dbReference type="Pfam" id="PF13473">
    <property type="entry name" value="Cupredoxin_1"/>
    <property type="match status" value="1"/>
</dbReference>
<feature type="chain" id="PRO_5035238868" description="EfeO-type cupredoxin-like domain-containing protein" evidence="1">
    <location>
        <begin position="18"/>
        <end position="119"/>
    </location>
</feature>
<accession>A0A809R6Q3</accession>
<evidence type="ECO:0000313" key="4">
    <source>
        <dbReference type="Proteomes" id="UP000662873"/>
    </source>
</evidence>
<evidence type="ECO:0000313" key="3">
    <source>
        <dbReference type="EMBL" id="BBO23169.1"/>
    </source>
</evidence>
<dbReference type="InterPro" id="IPR008972">
    <property type="entry name" value="Cupredoxin"/>
</dbReference>
<dbReference type="EMBL" id="AP021858">
    <property type="protein sequence ID" value="BBO23169.1"/>
    <property type="molecule type" value="Genomic_DNA"/>
</dbReference>
<dbReference type="InterPro" id="IPR028096">
    <property type="entry name" value="EfeO_Cupredoxin"/>
</dbReference>
<name>A0A809R6Q3_9BACT</name>
<reference evidence="3" key="1">
    <citation type="journal article" name="DNA Res.">
        <title>The physiological potential of anammox bacteria as revealed by their core genome structure.</title>
        <authorList>
            <person name="Okubo T."/>
            <person name="Toyoda A."/>
            <person name="Fukuhara K."/>
            <person name="Uchiyama I."/>
            <person name="Harigaya Y."/>
            <person name="Kuroiwa M."/>
            <person name="Suzuki T."/>
            <person name="Murakami Y."/>
            <person name="Suwa Y."/>
            <person name="Takami H."/>
        </authorList>
    </citation>
    <scope>NUCLEOTIDE SEQUENCE</scope>
    <source>
        <strain evidence="3">317325-2</strain>
    </source>
</reference>
<sequence>MRAPQAFLLAAFATAVAAGCKSEPVAASTTEGVQRATITIDGGKYTPNLITVQRGKPVALTFKGGQELGCGGTVVFKSLNQSKEVESGKSVTFTFTPDKAGEIPFTCGMDMYDGKVVVK</sequence>
<dbReference type="Proteomes" id="UP000662873">
    <property type="component" value="Chromosome"/>
</dbReference>
<dbReference type="Gene3D" id="2.60.40.420">
    <property type="entry name" value="Cupredoxins - blue copper proteins"/>
    <property type="match status" value="1"/>
</dbReference>
<feature type="domain" description="EfeO-type cupredoxin-like" evidence="2">
    <location>
        <begin position="13"/>
        <end position="118"/>
    </location>
</feature>
<protein>
    <recommendedName>
        <fullName evidence="2">EfeO-type cupredoxin-like domain-containing protein</fullName>
    </recommendedName>
</protein>
<dbReference type="KEGG" id="npy:NPRO_07640"/>
<evidence type="ECO:0000259" key="2">
    <source>
        <dbReference type="Pfam" id="PF13473"/>
    </source>
</evidence>
<organism evidence="3 4">
    <name type="scientific">Candidatus Nitrosymbiomonas proteolyticus</name>
    <dbReference type="NCBI Taxonomy" id="2608984"/>
    <lineage>
        <taxon>Bacteria</taxon>
        <taxon>Bacillati</taxon>
        <taxon>Armatimonadota</taxon>
        <taxon>Armatimonadota incertae sedis</taxon>
        <taxon>Candidatus Nitrosymbiomonas</taxon>
    </lineage>
</organism>
<dbReference type="SUPFAM" id="SSF49503">
    <property type="entry name" value="Cupredoxins"/>
    <property type="match status" value="1"/>
</dbReference>